<dbReference type="GO" id="GO:0004519">
    <property type="term" value="F:endonuclease activity"/>
    <property type="evidence" value="ECO:0007669"/>
    <property type="project" value="UniProtKB-KW"/>
</dbReference>
<name>A0A853BXX0_9ACTN</name>
<dbReference type="InterPro" id="IPR029471">
    <property type="entry name" value="HNH_5"/>
</dbReference>
<keyword evidence="2" id="KW-0255">Endonuclease</keyword>
<dbReference type="PANTHER" id="PTHR33877:SF2">
    <property type="entry name" value="OS07G0170200 PROTEIN"/>
    <property type="match status" value="1"/>
</dbReference>
<evidence type="ECO:0000259" key="1">
    <source>
        <dbReference type="SMART" id="SM00507"/>
    </source>
</evidence>
<accession>A0A853BXX0</accession>
<dbReference type="CDD" id="cd00085">
    <property type="entry name" value="HNHc"/>
    <property type="match status" value="1"/>
</dbReference>
<keyword evidence="3" id="KW-1185">Reference proteome</keyword>
<dbReference type="RefSeq" id="WP_343047029.1">
    <property type="nucleotide sequence ID" value="NZ_JACCFP010000001.1"/>
</dbReference>
<keyword evidence="2" id="KW-0378">Hydrolase</keyword>
<dbReference type="EMBL" id="JACCFP010000001">
    <property type="protein sequence ID" value="NYI99994.1"/>
    <property type="molecule type" value="Genomic_DNA"/>
</dbReference>
<protein>
    <submittedName>
        <fullName evidence="2">5-methylcytosine-specific restriction endonuclease McrA</fullName>
    </submittedName>
</protein>
<evidence type="ECO:0000313" key="2">
    <source>
        <dbReference type="EMBL" id="NYI99994.1"/>
    </source>
</evidence>
<feature type="domain" description="HNH nuclease" evidence="1">
    <location>
        <begin position="68"/>
        <end position="117"/>
    </location>
</feature>
<evidence type="ECO:0000313" key="3">
    <source>
        <dbReference type="Proteomes" id="UP000530424"/>
    </source>
</evidence>
<dbReference type="Gene3D" id="1.10.30.50">
    <property type="match status" value="1"/>
</dbReference>
<dbReference type="AlphaFoldDB" id="A0A853BXX0"/>
<dbReference type="InterPro" id="IPR052892">
    <property type="entry name" value="NA-targeting_endonuclease"/>
</dbReference>
<dbReference type="PANTHER" id="PTHR33877">
    <property type="entry name" value="SLL1193 PROTEIN"/>
    <property type="match status" value="1"/>
</dbReference>
<dbReference type="InterPro" id="IPR003615">
    <property type="entry name" value="HNH_nuc"/>
</dbReference>
<sequence length="147" mass="16508">MTHVILLNASYEALGTVTFQHAVRMLFRQVATVEEAHGDRMIGPHPWPRVIRLVRYVAAKWMYRTAGYTRRGVLVRDRHRCAYCGGRATTVDHVLPASRGGGWTWENTVAACSRCNSRKADRTPVEAGMRLRSAPYAPTRAQLAALM</sequence>
<dbReference type="SMART" id="SM00507">
    <property type="entry name" value="HNHc"/>
    <property type="match status" value="1"/>
</dbReference>
<comment type="caution">
    <text evidence="2">The sequence shown here is derived from an EMBL/GenBank/DDBJ whole genome shotgun (WGS) entry which is preliminary data.</text>
</comment>
<keyword evidence="2" id="KW-0540">Nuclease</keyword>
<proteinExistence type="predicted"/>
<reference evidence="2 3" key="1">
    <citation type="submission" date="2020-07" db="EMBL/GenBank/DDBJ databases">
        <title>Sequencing the genomes of 1000 actinobacteria strains.</title>
        <authorList>
            <person name="Klenk H.-P."/>
        </authorList>
    </citation>
    <scope>NUCLEOTIDE SEQUENCE [LARGE SCALE GENOMIC DNA]</scope>
    <source>
        <strain evidence="2 3">DSM 103833</strain>
    </source>
</reference>
<organism evidence="2 3">
    <name type="scientific">Nocardioides thalensis</name>
    <dbReference type="NCBI Taxonomy" id="1914755"/>
    <lineage>
        <taxon>Bacteria</taxon>
        <taxon>Bacillati</taxon>
        <taxon>Actinomycetota</taxon>
        <taxon>Actinomycetes</taxon>
        <taxon>Propionibacteriales</taxon>
        <taxon>Nocardioidaceae</taxon>
        <taxon>Nocardioides</taxon>
    </lineage>
</organism>
<dbReference type="Proteomes" id="UP000530424">
    <property type="component" value="Unassembled WGS sequence"/>
</dbReference>
<gene>
    <name evidence="2" type="ORF">HNR19_000693</name>
</gene>
<dbReference type="Pfam" id="PF14279">
    <property type="entry name" value="HNH_5"/>
    <property type="match status" value="1"/>
</dbReference>